<dbReference type="PANTHER" id="PTHR43798">
    <property type="entry name" value="MONOACYLGLYCEROL LIPASE"/>
    <property type="match status" value="1"/>
</dbReference>
<dbReference type="GO" id="GO:0005777">
    <property type="term" value="C:peroxisome"/>
    <property type="evidence" value="ECO:0007669"/>
    <property type="project" value="UniProtKB-SubCell"/>
</dbReference>
<feature type="domain" description="AB hydrolase-1" evidence="6">
    <location>
        <begin position="661"/>
        <end position="784"/>
    </location>
</feature>
<keyword evidence="5" id="KW-0576">Peroxisome</keyword>
<evidence type="ECO:0000259" key="6">
    <source>
        <dbReference type="Pfam" id="PF00561"/>
    </source>
</evidence>
<dbReference type="GO" id="GO:0005975">
    <property type="term" value="P:carbohydrate metabolic process"/>
    <property type="evidence" value="ECO:0007669"/>
    <property type="project" value="InterPro"/>
</dbReference>
<dbReference type="InterPro" id="IPR008928">
    <property type="entry name" value="6-hairpin_glycosidase_sf"/>
</dbReference>
<dbReference type="Gene3D" id="3.40.50.1820">
    <property type="entry name" value="alpha/beta hydrolase"/>
    <property type="match status" value="1"/>
</dbReference>
<dbReference type="InterPro" id="IPR050266">
    <property type="entry name" value="AB_hydrolase_sf"/>
</dbReference>
<dbReference type="Gene3D" id="1.50.10.10">
    <property type="match status" value="1"/>
</dbReference>
<dbReference type="EMBL" id="QGDH01000002">
    <property type="protein sequence ID" value="RAR16460.1"/>
    <property type="molecule type" value="Genomic_DNA"/>
</dbReference>
<dbReference type="InterPro" id="IPR012341">
    <property type="entry name" value="6hp_glycosidase-like_sf"/>
</dbReference>
<evidence type="ECO:0000256" key="2">
    <source>
        <dbReference type="ARBA" id="ARBA00005668"/>
    </source>
</evidence>
<dbReference type="SUPFAM" id="SSF48208">
    <property type="entry name" value="Six-hairpin glycosidases"/>
    <property type="match status" value="1"/>
</dbReference>
<dbReference type="STRING" id="183478.A0A364NGR9"/>
<name>A0A364NGR9_STELY</name>
<protein>
    <recommendedName>
        <fullName evidence="6">AB hydrolase-1 domain-containing protein</fullName>
    </recommendedName>
</protein>
<proteinExistence type="inferred from homology"/>
<comment type="similarity">
    <text evidence="2">Belongs to the AB hydrolase superfamily. AKT2 hydrolase family.</text>
</comment>
<evidence type="ECO:0000313" key="7">
    <source>
        <dbReference type="EMBL" id="RAR16460.1"/>
    </source>
</evidence>
<dbReference type="InterPro" id="IPR000073">
    <property type="entry name" value="AB_hydrolase_1"/>
</dbReference>
<sequence length="924" mass="103135">MTRFQEMGTGIVGVIPTIFTNTPSELPSDYKGVMRETYGREVYYDIPDPELKQATQWLIGNPNRVNLGRIGLKYHGSTLNETFITESEQRLDLWDGTITSIFKVNGKDVTVITQGDFGSDAVAFTIESDLIKSGDLQVELDFPYPPIHTTKYKYEVFVGLYDFPTNHSTTLIENGLNRTWAHIRHDMQELQYFTNLRWSKETPLKLIRNEPANSTAITAHRYTLGTVAPCSSMVFTAHFSLGQHIPSAPTTIQDGNVRGWHDYWDEGGFVDLTASSNPNATELQRRIINSQYHVRVNSAAKNQPPQESGLMNNGWYGKFHMEMLIWHEAHWAVWGKQKYFDNIFPGIYETLLPSSLARAENMGWKGARWPKMTDPITGVSSPGGINGLLLWQQPHPFYLANLAYKANPTRETLERWDKVLTATADYMASYPGLNATTGKYDLGPPSYGVTENTPPNSTRNLAYEISYWRYGLDAAAEWKRKLYQPVSEQWTHVAENLALPPQIDGLYAVYDGLNSSWWEDPELTGDPRSLIMVQGILPDSPAVDPEIALRTADKVWEIWGDEDIRGWGRPVLAINSARIGNPKRAIYHLTAYDYWKFDDAGFAIRGGDGGTPPPFLPGNAGFLYAIAYCAAGWEGSDDDAPGFPKDGSWTVKHEGLMKAFLLLLHGNSSSSKLFRHILESPTLSATYRIVTFDLPGHGCSSNAPDPEKSYWQRGYADLAVHILRHLNIASVVIMGWSLGGHIGIEMIPLLAPLPKIQVKGLMIVGTPPALGKEQVSQAFKLADDGGLGLAGKMNWTDAETEEVARHGAAAGKQNLFEPWMTDDAKRTDGRARMVMANSFLGTEEDGPVGVDQRRVVEETDVLTAVVNGADEQFVNLDYLDGIKWRRLWKGKCVRLDGLQHAPFWEDAAGFEKCLLEFLGDCAEE</sequence>
<accession>A0A364NGR9</accession>
<dbReference type="GO" id="GO:0016020">
    <property type="term" value="C:membrane"/>
    <property type="evidence" value="ECO:0007669"/>
    <property type="project" value="TreeGrafter"/>
</dbReference>
<keyword evidence="3" id="KW-0378">Hydrolase</keyword>
<dbReference type="InterPro" id="IPR029058">
    <property type="entry name" value="AB_hydrolase_fold"/>
</dbReference>
<evidence type="ECO:0000313" key="8">
    <source>
        <dbReference type="Proteomes" id="UP000249619"/>
    </source>
</evidence>
<dbReference type="Pfam" id="PF00561">
    <property type="entry name" value="Abhydrolase_1"/>
    <property type="match status" value="1"/>
</dbReference>
<comment type="caution">
    <text evidence="7">The sequence shown here is derived from an EMBL/GenBank/DDBJ whole genome shotgun (WGS) entry which is preliminary data.</text>
</comment>
<comment type="subcellular location">
    <subcellularLocation>
        <location evidence="1">Peroxisome</location>
    </subcellularLocation>
</comment>
<evidence type="ECO:0000256" key="4">
    <source>
        <dbReference type="ARBA" id="ARBA00023026"/>
    </source>
</evidence>
<dbReference type="Proteomes" id="UP000249619">
    <property type="component" value="Unassembled WGS sequence"/>
</dbReference>
<reference evidence="8" key="1">
    <citation type="submission" date="2018-05" db="EMBL/GenBank/DDBJ databases">
        <title>Draft genome sequence of Stemphylium lycopersici strain CIDEFI 213.</title>
        <authorList>
            <person name="Medina R."/>
            <person name="Franco M.E.E."/>
            <person name="Lucentini C.G."/>
            <person name="Saparrat M.C.N."/>
            <person name="Balatti P.A."/>
        </authorList>
    </citation>
    <scope>NUCLEOTIDE SEQUENCE [LARGE SCALE GENOMIC DNA]</scope>
    <source>
        <strain evidence="8">CIDEFI 213</strain>
    </source>
</reference>
<dbReference type="AlphaFoldDB" id="A0A364NGR9"/>
<dbReference type="SUPFAM" id="SSF53474">
    <property type="entry name" value="alpha/beta-Hydrolases"/>
    <property type="match status" value="1"/>
</dbReference>
<evidence type="ECO:0000256" key="1">
    <source>
        <dbReference type="ARBA" id="ARBA00004275"/>
    </source>
</evidence>
<dbReference type="PANTHER" id="PTHR43798:SF31">
    <property type="entry name" value="AB HYDROLASE SUPERFAMILY PROTEIN YCLE"/>
    <property type="match status" value="1"/>
</dbReference>
<gene>
    <name evidence="7" type="ORF">DDE83_000025</name>
</gene>
<keyword evidence="4" id="KW-0843">Virulence</keyword>
<evidence type="ECO:0000256" key="3">
    <source>
        <dbReference type="ARBA" id="ARBA00022801"/>
    </source>
</evidence>
<evidence type="ECO:0000256" key="5">
    <source>
        <dbReference type="ARBA" id="ARBA00023140"/>
    </source>
</evidence>
<dbReference type="PRINTS" id="PR00111">
    <property type="entry name" value="ABHYDROLASE"/>
</dbReference>
<organism evidence="7 8">
    <name type="scientific">Stemphylium lycopersici</name>
    <name type="common">Tomato gray leaf spot disease fungus</name>
    <name type="synonym">Thyrospora lycopersici</name>
    <dbReference type="NCBI Taxonomy" id="183478"/>
    <lineage>
        <taxon>Eukaryota</taxon>
        <taxon>Fungi</taxon>
        <taxon>Dikarya</taxon>
        <taxon>Ascomycota</taxon>
        <taxon>Pezizomycotina</taxon>
        <taxon>Dothideomycetes</taxon>
        <taxon>Pleosporomycetidae</taxon>
        <taxon>Pleosporales</taxon>
        <taxon>Pleosporineae</taxon>
        <taxon>Pleosporaceae</taxon>
        <taxon>Stemphylium</taxon>
    </lineage>
</organism>
<keyword evidence="8" id="KW-1185">Reference proteome</keyword>
<dbReference type="GO" id="GO:0016787">
    <property type="term" value="F:hydrolase activity"/>
    <property type="evidence" value="ECO:0007669"/>
    <property type="project" value="UniProtKB-KW"/>
</dbReference>